<dbReference type="PROSITE" id="PS51129">
    <property type="entry name" value="PDXS_SNZ_2"/>
    <property type="match status" value="1"/>
</dbReference>
<dbReference type="Gene3D" id="3.20.20.70">
    <property type="entry name" value="Aldolase class I"/>
    <property type="match status" value="1"/>
</dbReference>
<dbReference type="UniPathway" id="UPA00245"/>
<dbReference type="GO" id="GO:0008615">
    <property type="term" value="P:pyridoxine biosynthetic process"/>
    <property type="evidence" value="ECO:0007669"/>
    <property type="project" value="TreeGrafter"/>
</dbReference>
<dbReference type="EC" id="4.3.3.6" evidence="3"/>
<dbReference type="InterPro" id="IPR033755">
    <property type="entry name" value="PdxS/SNZ_N"/>
</dbReference>
<dbReference type="InterPro" id="IPR001852">
    <property type="entry name" value="PdxS/SNZ"/>
</dbReference>
<keyword evidence="4" id="KW-0663">Pyridoxal phosphate</keyword>
<dbReference type="STRING" id="763665.A0A2G5B4D4"/>
<evidence type="ECO:0000256" key="1">
    <source>
        <dbReference type="ARBA" id="ARBA00004737"/>
    </source>
</evidence>
<dbReference type="SUPFAM" id="SSF51366">
    <property type="entry name" value="Ribulose-phoshate binding barrel"/>
    <property type="match status" value="1"/>
</dbReference>
<evidence type="ECO:0000256" key="6">
    <source>
        <dbReference type="ARBA" id="ARBA00023270"/>
    </source>
</evidence>
<evidence type="ECO:0000313" key="11">
    <source>
        <dbReference type="Proteomes" id="UP000242474"/>
    </source>
</evidence>
<accession>A0A2G5B4D4</accession>
<dbReference type="Pfam" id="PF01680">
    <property type="entry name" value="SOR_SNZ"/>
    <property type="match status" value="1"/>
</dbReference>
<keyword evidence="5" id="KW-0456">Lyase</keyword>
<proteinExistence type="inferred from homology"/>
<comment type="catalytic activity">
    <reaction evidence="7">
        <text>aldehydo-D-ribose 5-phosphate + D-glyceraldehyde 3-phosphate + L-glutamine = pyridoxal 5'-phosphate + L-glutamate + phosphate + 3 H2O + H(+)</text>
        <dbReference type="Rhea" id="RHEA:31507"/>
        <dbReference type="ChEBI" id="CHEBI:15377"/>
        <dbReference type="ChEBI" id="CHEBI:15378"/>
        <dbReference type="ChEBI" id="CHEBI:29985"/>
        <dbReference type="ChEBI" id="CHEBI:43474"/>
        <dbReference type="ChEBI" id="CHEBI:58273"/>
        <dbReference type="ChEBI" id="CHEBI:58359"/>
        <dbReference type="ChEBI" id="CHEBI:59776"/>
        <dbReference type="ChEBI" id="CHEBI:597326"/>
        <dbReference type="EC" id="4.3.3.6"/>
    </reaction>
</comment>
<dbReference type="InterPro" id="IPR013785">
    <property type="entry name" value="Aldolase_TIM"/>
</dbReference>
<name>A0A2G5B4D4_COERN</name>
<dbReference type="OrthoDB" id="1660966at2759"/>
<feature type="domain" description="PdxS/SNZ N-terminal" evidence="9">
    <location>
        <begin position="15"/>
        <end position="220"/>
    </location>
</feature>
<evidence type="ECO:0000256" key="2">
    <source>
        <dbReference type="ARBA" id="ARBA00007281"/>
    </source>
</evidence>
<dbReference type="AlphaFoldDB" id="A0A2G5B4D4"/>
<comment type="pathway">
    <text evidence="1">Cofactor biosynthesis; pyridoxal 5'-phosphate biosynthesis.</text>
</comment>
<evidence type="ECO:0000256" key="4">
    <source>
        <dbReference type="ARBA" id="ARBA00022898"/>
    </source>
</evidence>
<dbReference type="Proteomes" id="UP000242474">
    <property type="component" value="Unassembled WGS sequence"/>
</dbReference>
<dbReference type="PANTHER" id="PTHR31829:SF0">
    <property type="entry name" value="PYRIDOXAL 5'-PHOSPHATE SYNTHASE SUBUNIT SNZ1-RELATED"/>
    <property type="match status" value="1"/>
</dbReference>
<evidence type="ECO:0000313" key="10">
    <source>
        <dbReference type="EMBL" id="PIA13868.1"/>
    </source>
</evidence>
<dbReference type="PANTHER" id="PTHR31829">
    <property type="entry name" value="PYRIDOXAL 5'-PHOSPHATE SYNTHASE SUBUNIT SNZ1-RELATED"/>
    <property type="match status" value="1"/>
</dbReference>
<keyword evidence="11" id="KW-1185">Reference proteome</keyword>
<keyword evidence="6" id="KW-0704">Schiff base</keyword>
<sequence length="288" mass="31938">MSITQPNEEIANRYTIKLTLAKQLVGSMIVVVRTPDEAYLAEAAGARAVIPWQMWYSSYKSAYGAAHGPSLNTIRGIMDRVTIPVVGRIRRGHIIEAKAMEGSYVNFIEEHELLAPITTTEYIPKHKFKYPFIAPAVDLKEALLRIKEGVSMVRTTYKSEDDVDIIYTFSVVNKIFNEIKTICEMDETSLMAWAAKTTIPIDLVKMVVRLKKLPVPFFAAGAVLMPIDVAQLMSMGCDGVVVSSRIFGIPNPETRLQDITIALEKYNDSDALAGIIENTGGYGKNFAL</sequence>
<reference evidence="10 11" key="1">
    <citation type="journal article" date="2015" name="Genome Biol. Evol.">
        <title>Phylogenomic analyses indicate that early fungi evolved digesting cell walls of algal ancestors of land plants.</title>
        <authorList>
            <person name="Chang Y."/>
            <person name="Wang S."/>
            <person name="Sekimoto S."/>
            <person name="Aerts A.L."/>
            <person name="Choi C."/>
            <person name="Clum A."/>
            <person name="LaButti K.M."/>
            <person name="Lindquist E.A."/>
            <person name="Yee Ngan C."/>
            <person name="Ohm R.A."/>
            <person name="Salamov A.A."/>
            <person name="Grigoriev I.V."/>
            <person name="Spatafora J.W."/>
            <person name="Berbee M.L."/>
        </authorList>
    </citation>
    <scope>NUCLEOTIDE SEQUENCE [LARGE SCALE GENOMIC DNA]</scope>
    <source>
        <strain evidence="10 11">NRRL 1564</strain>
    </source>
</reference>
<protein>
    <recommendedName>
        <fullName evidence="3">pyridoxal 5'-phosphate synthase (glutamine hydrolyzing)</fullName>
        <ecNumber evidence="3">4.3.3.6</ecNumber>
    </recommendedName>
</protein>
<organism evidence="10 11">
    <name type="scientific">Coemansia reversa (strain ATCC 12441 / NRRL 1564)</name>
    <dbReference type="NCBI Taxonomy" id="763665"/>
    <lineage>
        <taxon>Eukaryota</taxon>
        <taxon>Fungi</taxon>
        <taxon>Fungi incertae sedis</taxon>
        <taxon>Zoopagomycota</taxon>
        <taxon>Kickxellomycotina</taxon>
        <taxon>Kickxellomycetes</taxon>
        <taxon>Kickxellales</taxon>
        <taxon>Kickxellaceae</taxon>
        <taxon>Coemansia</taxon>
    </lineage>
</organism>
<dbReference type="GO" id="GO:0036381">
    <property type="term" value="F:pyridoxal 5'-phosphate synthase (glutamine hydrolysing) activity"/>
    <property type="evidence" value="ECO:0007669"/>
    <property type="project" value="UniProtKB-EC"/>
</dbReference>
<dbReference type="EMBL" id="KZ303525">
    <property type="protein sequence ID" value="PIA13868.1"/>
    <property type="molecule type" value="Genomic_DNA"/>
</dbReference>
<evidence type="ECO:0000259" key="9">
    <source>
        <dbReference type="Pfam" id="PF01680"/>
    </source>
</evidence>
<evidence type="ECO:0000256" key="3">
    <source>
        <dbReference type="ARBA" id="ARBA00012084"/>
    </source>
</evidence>
<evidence type="ECO:0000256" key="7">
    <source>
        <dbReference type="ARBA" id="ARBA00047992"/>
    </source>
</evidence>
<dbReference type="InterPro" id="IPR011060">
    <property type="entry name" value="RibuloseP-bd_barrel"/>
</dbReference>
<comment type="similarity">
    <text evidence="2 8">Belongs to the PdxS/SNZ family.</text>
</comment>
<evidence type="ECO:0000256" key="8">
    <source>
        <dbReference type="PROSITE-ProRule" id="PRU00481"/>
    </source>
</evidence>
<dbReference type="GO" id="GO:0042823">
    <property type="term" value="P:pyridoxal phosphate biosynthetic process"/>
    <property type="evidence" value="ECO:0007669"/>
    <property type="project" value="UniProtKB-UniPathway"/>
</dbReference>
<dbReference type="GO" id="GO:0006520">
    <property type="term" value="P:amino acid metabolic process"/>
    <property type="evidence" value="ECO:0007669"/>
    <property type="project" value="TreeGrafter"/>
</dbReference>
<gene>
    <name evidence="10" type="ORF">COEREDRAFT_89199</name>
</gene>
<evidence type="ECO:0000256" key="5">
    <source>
        <dbReference type="ARBA" id="ARBA00023239"/>
    </source>
</evidence>